<dbReference type="VEuPathDB" id="CryptoDB:Cvel_21464"/>
<dbReference type="InterPro" id="IPR012093">
    <property type="entry name" value="Pirin"/>
</dbReference>
<accession>A0A0G4GEK9</accession>
<dbReference type="InterPro" id="IPR011051">
    <property type="entry name" value="RmlC_Cupin_sf"/>
</dbReference>
<organism evidence="6">
    <name type="scientific">Chromera velia CCMP2878</name>
    <dbReference type="NCBI Taxonomy" id="1169474"/>
    <lineage>
        <taxon>Eukaryota</taxon>
        <taxon>Sar</taxon>
        <taxon>Alveolata</taxon>
        <taxon>Colpodellida</taxon>
        <taxon>Chromeraceae</taxon>
        <taxon>Chromera</taxon>
    </lineage>
</organism>
<sequence length="448" mass="50486">MQRRLLLMSPGLFWLALVLAWRAGSNAPRDRERCSLFLALRPIGNESSRVRSRRPVLSSVARASLPRARGFRLAAESVSLSVADETLEKAQRGNAGEFAAVRNITAPFTIPWWSGLVRVFGGVGEGDPFMMWAHHDHNFRRFDPVRSFCRFFMEEGFPMHPHRGFQTMTYMLDGGFVHDDTTGRNRYTYRKGCVQWMSAGRGIEHEEMFETFPDKDAHVELFQIWVLQPPSHRHDTPRVQIAGEGFGPTLPVTDCRLVSSGTSKGGEWSGSTEGVESESERERGSRVRSTKGKVRVLLGEYAGVQSTIQTEQDVVMLHVRLPPGERFEMEIPPRWESHMYSWRGSVERLEKANKGEPAKAVKVQPFRLVTLQKEREGAAVLSVRNTERSSGRPTDISPFWLPFFGKEGEEREEGHSHALSAADDGFKELESLPGISDIFVIAAPAVNY</sequence>
<proteinExistence type="inferred from homology"/>
<evidence type="ECO:0000256" key="4">
    <source>
        <dbReference type="SAM" id="SignalP"/>
    </source>
</evidence>
<keyword evidence="4" id="KW-0732">Signal</keyword>
<feature type="region of interest" description="Disordered" evidence="3">
    <location>
        <begin position="260"/>
        <end position="287"/>
    </location>
</feature>
<evidence type="ECO:0000259" key="5">
    <source>
        <dbReference type="Pfam" id="PF02678"/>
    </source>
</evidence>
<evidence type="ECO:0000256" key="3">
    <source>
        <dbReference type="SAM" id="MobiDB-lite"/>
    </source>
</evidence>
<name>A0A0G4GEK9_9ALVE</name>
<dbReference type="EMBL" id="CDMZ01001121">
    <property type="protein sequence ID" value="CEM27616.1"/>
    <property type="molecule type" value="Genomic_DNA"/>
</dbReference>
<evidence type="ECO:0000313" key="6">
    <source>
        <dbReference type="EMBL" id="CEM27616.1"/>
    </source>
</evidence>
<dbReference type="SUPFAM" id="SSF51182">
    <property type="entry name" value="RmlC-like cupins"/>
    <property type="match status" value="1"/>
</dbReference>
<reference evidence="6" key="1">
    <citation type="submission" date="2014-11" db="EMBL/GenBank/DDBJ databases">
        <authorList>
            <person name="Otto D Thomas"/>
            <person name="Naeem Raeece"/>
        </authorList>
    </citation>
    <scope>NUCLEOTIDE SEQUENCE</scope>
</reference>
<gene>
    <name evidence="6" type="ORF">Cvel_21464</name>
</gene>
<dbReference type="Pfam" id="PF02678">
    <property type="entry name" value="Pirin"/>
    <property type="match status" value="1"/>
</dbReference>
<dbReference type="PANTHER" id="PTHR13903">
    <property type="entry name" value="PIRIN-RELATED"/>
    <property type="match status" value="1"/>
</dbReference>
<feature type="chain" id="PRO_5005190564" description="Pirin N-terminal domain-containing protein" evidence="4">
    <location>
        <begin position="21"/>
        <end position="448"/>
    </location>
</feature>
<dbReference type="PANTHER" id="PTHR13903:SF8">
    <property type="entry name" value="PIRIN"/>
    <property type="match status" value="1"/>
</dbReference>
<dbReference type="AlphaFoldDB" id="A0A0G4GEK9"/>
<dbReference type="InterPro" id="IPR014710">
    <property type="entry name" value="RmlC-like_jellyroll"/>
</dbReference>
<evidence type="ECO:0000256" key="1">
    <source>
        <dbReference type="ARBA" id="ARBA00008416"/>
    </source>
</evidence>
<comment type="similarity">
    <text evidence="1 2">Belongs to the pirin family.</text>
</comment>
<feature type="signal peptide" evidence="4">
    <location>
        <begin position="1"/>
        <end position="20"/>
    </location>
</feature>
<protein>
    <recommendedName>
        <fullName evidence="5">Pirin N-terminal domain-containing protein</fullName>
    </recommendedName>
</protein>
<evidence type="ECO:0000256" key="2">
    <source>
        <dbReference type="RuleBase" id="RU003457"/>
    </source>
</evidence>
<dbReference type="Gene3D" id="2.60.120.10">
    <property type="entry name" value="Jelly Rolls"/>
    <property type="match status" value="1"/>
</dbReference>
<feature type="domain" description="Pirin N-terminal" evidence="5">
    <location>
        <begin position="127"/>
        <end position="226"/>
    </location>
</feature>
<dbReference type="InterPro" id="IPR003829">
    <property type="entry name" value="Pirin_N_dom"/>
</dbReference>